<dbReference type="InterPro" id="IPR036388">
    <property type="entry name" value="WH-like_DNA-bd_sf"/>
</dbReference>
<dbReference type="RefSeq" id="WP_322474271.1">
    <property type="nucleotide sequence ID" value="NZ_JBHRZG010000006.1"/>
</dbReference>
<keyword evidence="2" id="KW-1185">Reference proteome</keyword>
<name>A0ABV7Z6M1_9DEIO</name>
<dbReference type="Gene3D" id="1.10.10.10">
    <property type="entry name" value="Winged helix-like DNA-binding domain superfamily/Winged helix DNA-binding domain"/>
    <property type="match status" value="1"/>
</dbReference>
<evidence type="ECO:0000313" key="2">
    <source>
        <dbReference type="Proteomes" id="UP001595803"/>
    </source>
</evidence>
<sequence>MVIEEQAVVRALRNRRQGAVLAYHGPAGVGKTHAAHDLLRRAGVRAHALSATLPLADWPARFPAGRALPGWIQAALRRLPDGDGALSALAALIASHAPVGVIVDDLHDASPAQAQALTTLAGLLARARGVALLLTTRHAVPGDLPAYEICPLDEAGTAALCATELGPHLPPEVCHWVHARAHGNPLFTLEYLRFLVRSGHLYSDGQRWHWRPPDSARLPGRIEALIDLTLERAGPHRAALEARACVPDAPVPVWASVAGMDPQTLHGAIRELTQQGLLTGPDGHFSHPLYAEVLRAHDSPQHLRTLAGRALEAYRDDPLRAVDFLDAAGTPPEVAAQLLERAAGDAQNRSQGAHAGTLLARASDVAPPARRAALAGQAALLLQGSDLPRALALATRALADPALAASTLPLAATLSARSGGRAALEALLDTQPPGPHADGARILALQGIGDHAGALSHWDTLDADEHAAASVPVRSAVAMALLGTGRRYDAARALDTLLAESLSEPERQRLLGVQVMLLYHQGEYRAAADLAGATALDMQAAGNAVGASALWHNRAAFLRMLGELDAAMDSVTRALDARRLLGDARGYASSLGMRGELHLERGELDLAEDALSEAHSVLTYQDGAHFLLNNLGMLTSLYTLSAAPLSGELALHHARRALRLARDLGNPQLLTETLADASRAYARAGQGEEALDLAAQAQTLAGTLSADPRIQSRNAVARALALDALGRRTEALDALRAAEAVAREHLGTYEADRIAVDIARLSADRATLTRLAAQFEAGGQGLGALLARRALGDAPVQPGEVRLRVLGPLELDGVPVRGDVRRTLLLRVLEARLLGRTEVTRLDLADDLYPGRPEAQALGALKQAVAALRAASGHEVIMTTAGGYALGDVPSDAEAFLSTPDLAHWRGALPPETGEALRGALHAALLRAARAALPEDPAAAARAGRLLWDDDVLDEDALALTVDALRQSGNHRSLTRVYRAAREHLAGVGVILPERWQDYLDHRS</sequence>
<dbReference type="SMART" id="SM00028">
    <property type="entry name" value="TPR"/>
    <property type="match status" value="4"/>
</dbReference>
<proteinExistence type="predicted"/>
<organism evidence="1 2">
    <name type="scientific">Deinococcus rufus</name>
    <dbReference type="NCBI Taxonomy" id="2136097"/>
    <lineage>
        <taxon>Bacteria</taxon>
        <taxon>Thermotogati</taxon>
        <taxon>Deinococcota</taxon>
        <taxon>Deinococci</taxon>
        <taxon>Deinococcales</taxon>
        <taxon>Deinococcaceae</taxon>
        <taxon>Deinococcus</taxon>
    </lineage>
</organism>
<accession>A0ABV7Z6M1</accession>
<dbReference type="SUPFAM" id="SSF52540">
    <property type="entry name" value="P-loop containing nucleoside triphosphate hydrolases"/>
    <property type="match status" value="1"/>
</dbReference>
<comment type="caution">
    <text evidence="1">The sequence shown here is derived from an EMBL/GenBank/DDBJ whole genome shotgun (WGS) entry which is preliminary data.</text>
</comment>
<dbReference type="SUPFAM" id="SSF48452">
    <property type="entry name" value="TPR-like"/>
    <property type="match status" value="1"/>
</dbReference>
<dbReference type="Gene3D" id="1.25.40.10">
    <property type="entry name" value="Tetratricopeptide repeat domain"/>
    <property type="match status" value="2"/>
</dbReference>
<dbReference type="InterPro" id="IPR011990">
    <property type="entry name" value="TPR-like_helical_dom_sf"/>
</dbReference>
<dbReference type="InterPro" id="IPR019734">
    <property type="entry name" value="TPR_rpt"/>
</dbReference>
<protein>
    <submittedName>
        <fullName evidence="1">Uncharacterized protein</fullName>
    </submittedName>
</protein>
<dbReference type="Proteomes" id="UP001595803">
    <property type="component" value="Unassembled WGS sequence"/>
</dbReference>
<dbReference type="InterPro" id="IPR027417">
    <property type="entry name" value="P-loop_NTPase"/>
</dbReference>
<gene>
    <name evidence="1" type="ORF">ACFOSB_05500</name>
</gene>
<evidence type="ECO:0000313" key="1">
    <source>
        <dbReference type="EMBL" id="MFC3832305.1"/>
    </source>
</evidence>
<dbReference type="Gene3D" id="3.40.50.300">
    <property type="entry name" value="P-loop containing nucleotide triphosphate hydrolases"/>
    <property type="match status" value="1"/>
</dbReference>
<dbReference type="EMBL" id="JBHRZG010000006">
    <property type="protein sequence ID" value="MFC3832305.1"/>
    <property type="molecule type" value="Genomic_DNA"/>
</dbReference>
<reference evidence="2" key="1">
    <citation type="journal article" date="2019" name="Int. J. Syst. Evol. Microbiol.">
        <title>The Global Catalogue of Microorganisms (GCM) 10K type strain sequencing project: providing services to taxonomists for standard genome sequencing and annotation.</title>
        <authorList>
            <consortium name="The Broad Institute Genomics Platform"/>
            <consortium name="The Broad Institute Genome Sequencing Center for Infectious Disease"/>
            <person name="Wu L."/>
            <person name="Ma J."/>
        </authorList>
    </citation>
    <scope>NUCLEOTIDE SEQUENCE [LARGE SCALE GENOMIC DNA]</scope>
    <source>
        <strain evidence="2">CCTCC AB 2017081</strain>
    </source>
</reference>